<evidence type="ECO:0000313" key="5">
    <source>
        <dbReference type="RefSeq" id="XP_015594130.1"/>
    </source>
</evidence>
<protein>
    <submittedName>
        <fullName evidence="2 3">Uncharacterized protein LOC107267222 isoform X1</fullName>
    </submittedName>
</protein>
<dbReference type="GeneID" id="107267222"/>
<proteinExistence type="predicted"/>
<dbReference type="RefSeq" id="XP_015594129.1">
    <property type="nucleotide sequence ID" value="XM_015738643.2"/>
</dbReference>
<dbReference type="RefSeq" id="XP_015594130.1">
    <property type="nucleotide sequence ID" value="XM_015738644.2"/>
</dbReference>
<reference evidence="2 3" key="1">
    <citation type="submission" date="2025-04" db="UniProtKB">
        <authorList>
            <consortium name="RefSeq"/>
        </authorList>
    </citation>
    <scope>IDENTIFICATION</scope>
</reference>
<keyword evidence="1" id="KW-1185">Reference proteome</keyword>
<dbReference type="RefSeq" id="XP_015594127.1">
    <property type="nucleotide sequence ID" value="XM_015738641.2"/>
</dbReference>
<evidence type="ECO:0000313" key="3">
    <source>
        <dbReference type="RefSeq" id="XP_015594128.1"/>
    </source>
</evidence>
<dbReference type="AlphaFoldDB" id="A0AAJ7FIZ3"/>
<gene>
    <name evidence="2 3 4 5" type="primary">LOC107267222</name>
</gene>
<evidence type="ECO:0000313" key="4">
    <source>
        <dbReference type="RefSeq" id="XP_015594129.1"/>
    </source>
</evidence>
<dbReference type="RefSeq" id="XP_015594128.1">
    <property type="nucleotide sequence ID" value="XM_015738642.2"/>
</dbReference>
<dbReference type="Proteomes" id="UP000694920">
    <property type="component" value="Unplaced"/>
</dbReference>
<accession>A0AAJ7FIZ3</accession>
<organism evidence="1 3">
    <name type="scientific">Cephus cinctus</name>
    <name type="common">Wheat stem sawfly</name>
    <dbReference type="NCBI Taxonomy" id="211228"/>
    <lineage>
        <taxon>Eukaryota</taxon>
        <taxon>Metazoa</taxon>
        <taxon>Ecdysozoa</taxon>
        <taxon>Arthropoda</taxon>
        <taxon>Hexapoda</taxon>
        <taxon>Insecta</taxon>
        <taxon>Pterygota</taxon>
        <taxon>Neoptera</taxon>
        <taxon>Endopterygota</taxon>
        <taxon>Hymenoptera</taxon>
        <taxon>Cephoidea</taxon>
        <taxon>Cephidae</taxon>
        <taxon>Cephus</taxon>
    </lineage>
</organism>
<name>A0AAJ7FIZ3_CEPCN</name>
<sequence length="194" mass="22415">MENFLENSTDPTGRCVLRKRKHKGGSTMPKGCCAFNILLLIPAEDISTTTYSDHTTATKEKCNAITTKDLFPLEFRSKENRNVLYKYLEHLATGPVFLIYTRREIMITNVFHERAMPSKTHKCHRYPFAHPCSVRFLWWSHRNFSRGSLPTYLFSQTAQPHPTITLHGVTFDTDQFQSILQDNAPIAARLTYCR</sequence>
<evidence type="ECO:0000313" key="1">
    <source>
        <dbReference type="Proteomes" id="UP000694920"/>
    </source>
</evidence>
<evidence type="ECO:0000313" key="2">
    <source>
        <dbReference type="RefSeq" id="XP_015594127.1"/>
    </source>
</evidence>
<dbReference type="KEGG" id="ccin:107267222"/>